<evidence type="ECO:0000256" key="1">
    <source>
        <dbReference type="PIRSR" id="PIRSR038992-1"/>
    </source>
</evidence>
<keyword evidence="3" id="KW-1185">Reference proteome</keyword>
<dbReference type="Gene3D" id="3.20.20.70">
    <property type="entry name" value="Aldolase class I"/>
    <property type="match status" value="1"/>
</dbReference>
<organism evidence="2 3">
    <name type="scientific">Glycomyces luteolus</name>
    <dbReference type="NCBI Taxonomy" id="2670330"/>
    <lineage>
        <taxon>Bacteria</taxon>
        <taxon>Bacillati</taxon>
        <taxon>Actinomycetota</taxon>
        <taxon>Actinomycetes</taxon>
        <taxon>Glycomycetales</taxon>
        <taxon>Glycomycetaceae</taxon>
        <taxon>Glycomyces</taxon>
    </lineage>
</organism>
<dbReference type="AlphaFoldDB" id="A0A9X3PCW4"/>
<name>A0A9X3PCW4_9ACTN</name>
<dbReference type="GO" id="GO:0004332">
    <property type="term" value="F:fructose-bisphosphate aldolase activity"/>
    <property type="evidence" value="ECO:0007669"/>
    <property type="project" value="InterPro"/>
</dbReference>
<evidence type="ECO:0000313" key="3">
    <source>
        <dbReference type="Proteomes" id="UP001146067"/>
    </source>
</evidence>
<gene>
    <name evidence="2" type="ORF">O1R50_19695</name>
</gene>
<dbReference type="InterPro" id="IPR013785">
    <property type="entry name" value="Aldolase_TIM"/>
</dbReference>
<dbReference type="Pfam" id="PF01791">
    <property type="entry name" value="DeoC"/>
    <property type="match status" value="1"/>
</dbReference>
<dbReference type="SUPFAM" id="SSF51569">
    <property type="entry name" value="Aldolase"/>
    <property type="match status" value="1"/>
</dbReference>
<dbReference type="SMART" id="SM01133">
    <property type="entry name" value="DeoC"/>
    <property type="match status" value="1"/>
</dbReference>
<protein>
    <submittedName>
        <fullName evidence="2">2-amino-3,7-dideoxy-D-threo-hept-6-ulosonate synthase</fullName>
    </submittedName>
</protein>
<reference evidence="2" key="1">
    <citation type="submission" date="2022-12" db="EMBL/GenBank/DDBJ databases">
        <title>Gycomyces niveus sp.nov.,a novel actinomycete isolated from soil in Shouguan.</title>
        <authorList>
            <person name="Yang X."/>
        </authorList>
    </citation>
    <scope>NUCLEOTIDE SEQUENCE</scope>
    <source>
        <strain evidence="2">NEAU-A15</strain>
    </source>
</reference>
<feature type="active site" description="Schiff-base intermediate with dihydroxyacetone-P" evidence="1">
    <location>
        <position position="174"/>
    </location>
</feature>
<dbReference type="Proteomes" id="UP001146067">
    <property type="component" value="Unassembled WGS sequence"/>
</dbReference>
<dbReference type="InterPro" id="IPR002915">
    <property type="entry name" value="DeoC/FbaB/LacD_aldolase"/>
</dbReference>
<proteinExistence type="predicted"/>
<dbReference type="InterPro" id="IPR050456">
    <property type="entry name" value="DeoC/FbaB_aldolase"/>
</dbReference>
<dbReference type="InterPro" id="IPR041720">
    <property type="entry name" value="FbaB-like"/>
</dbReference>
<feature type="active site" description="Proton donor" evidence="1">
    <location>
        <position position="144"/>
    </location>
</feature>
<dbReference type="NCBIfam" id="NF005556">
    <property type="entry name" value="PRK07226.1"/>
    <property type="match status" value="1"/>
</dbReference>
<dbReference type="RefSeq" id="WP_270111896.1">
    <property type="nucleotide sequence ID" value="NZ_JAPZVP010000017.1"/>
</dbReference>
<dbReference type="EMBL" id="JAPZVP010000017">
    <property type="protein sequence ID" value="MDA1361861.1"/>
    <property type="molecule type" value="Genomic_DNA"/>
</dbReference>
<evidence type="ECO:0000313" key="2">
    <source>
        <dbReference type="EMBL" id="MDA1361861.1"/>
    </source>
</evidence>
<dbReference type="PANTHER" id="PTHR47916:SF1">
    <property type="entry name" value="3-HYDROXY-5-PHOSPHONOOXYPENTANE-2,4-DIONE THIOLASE"/>
    <property type="match status" value="1"/>
</dbReference>
<accession>A0A9X3PCW4</accession>
<dbReference type="PANTHER" id="PTHR47916">
    <property type="entry name" value="FRUCTOSE-BISPHOSPHATE ALDOLASE CLASS 1"/>
    <property type="match status" value="1"/>
</dbReference>
<comment type="caution">
    <text evidence="2">The sequence shown here is derived from an EMBL/GenBank/DDBJ whole genome shotgun (WGS) entry which is preliminary data.</text>
</comment>
<dbReference type="PIRSF" id="PIRSF038992">
    <property type="entry name" value="Aldolase_Ia"/>
    <property type="match status" value="1"/>
</dbReference>
<sequence length="272" mass="28794">MKELRLRRLRHPETGRVVICPMDHGVTLGPIKGLTDLELAVERVKRHVDAIVVHKGQIPVVSRQLGDHPEVAVLVHLNASVQGASSHPAKVLVAEVEEAAGLGADGVSVQLNLGCEGDADMLATVGRVTREARLLGLPVLAMTYPQPPGMSGEATDDIVHVARAAAELGADLVKVSMPLVPEEVERIVAGAGVPVVVSGGPYNDDRQAVLDGVRLAMEAGASGVALGRNVFQDADPQRSAKELYAAVHGQSRVRSFEDLDAYPIPDLPRNPF</sequence>